<sequence length="89" mass="9647">MTRDTCRRTDPMTGVVAEVGTDGVPVGLALPADLLDRPSTEVARAVLRTLTAAAGDARELLERLAAEEGDGHGRDEWQWDDDELRETVS</sequence>
<keyword evidence="5" id="KW-1185">Reference proteome</keyword>
<dbReference type="EMBL" id="JBFTEZ010000002">
    <property type="protein sequence ID" value="MEX6464856.1"/>
    <property type="molecule type" value="Genomic_DNA"/>
</dbReference>
<evidence type="ECO:0000313" key="4">
    <source>
        <dbReference type="Proteomes" id="UP001206890"/>
    </source>
</evidence>
<dbReference type="AlphaFoldDB" id="A0AAW5QC14"/>
<comment type="caution">
    <text evidence="2">The sequence shown here is derived from an EMBL/GenBank/DDBJ whole genome shotgun (WGS) entry which is preliminary data.</text>
</comment>
<protein>
    <submittedName>
        <fullName evidence="2">Uncharacterized protein</fullName>
    </submittedName>
</protein>
<evidence type="ECO:0000313" key="5">
    <source>
        <dbReference type="Proteomes" id="UP001560293"/>
    </source>
</evidence>
<organism evidence="2 4">
    <name type="scientific">Dietzia cinnamea</name>
    <dbReference type="NCBI Taxonomy" id="321318"/>
    <lineage>
        <taxon>Bacteria</taxon>
        <taxon>Bacillati</taxon>
        <taxon>Actinomycetota</taxon>
        <taxon>Actinomycetes</taxon>
        <taxon>Mycobacteriales</taxon>
        <taxon>Dietziaceae</taxon>
        <taxon>Dietzia</taxon>
    </lineage>
</organism>
<feature type="region of interest" description="Disordered" evidence="1">
    <location>
        <begin position="66"/>
        <end position="89"/>
    </location>
</feature>
<name>A0AAW5QC14_9ACTN</name>
<reference evidence="5" key="2">
    <citation type="submission" date="2024-07" db="EMBL/GenBank/DDBJ databases">
        <title>Pseudomonas strain that inhibits Aeromonas fish pathogens.</title>
        <authorList>
            <person name="Wildschutte H."/>
        </authorList>
    </citation>
    <scope>NUCLEOTIDE SEQUENCE [LARGE SCALE GENOMIC DNA]</scope>
    <source>
        <strain evidence="5">n60</strain>
    </source>
</reference>
<reference evidence="2" key="1">
    <citation type="submission" date="2022-04" db="EMBL/GenBank/DDBJ databases">
        <title>Human microbiome associated bacterial genomes.</title>
        <authorList>
            <person name="Sandstrom S."/>
            <person name="Salamzade R."/>
            <person name="Kalan L.R."/>
        </authorList>
    </citation>
    <scope>NUCLEOTIDE SEQUENCE</scope>
    <source>
        <strain evidence="2">P3-SID1762</strain>
    </source>
</reference>
<dbReference type="RefSeq" id="WP_061228068.1">
    <property type="nucleotide sequence ID" value="NZ_JAFFGT010000021.1"/>
</dbReference>
<proteinExistence type="predicted"/>
<accession>A0AAW5QC14</accession>
<dbReference type="Proteomes" id="UP001560293">
    <property type="component" value="Unassembled WGS sequence"/>
</dbReference>
<dbReference type="Proteomes" id="UP001206890">
    <property type="component" value="Unassembled WGS sequence"/>
</dbReference>
<evidence type="ECO:0000256" key="1">
    <source>
        <dbReference type="SAM" id="MobiDB-lite"/>
    </source>
</evidence>
<feature type="compositionally biased region" description="Basic and acidic residues" evidence="1">
    <location>
        <begin position="66"/>
        <end position="77"/>
    </location>
</feature>
<evidence type="ECO:0000313" key="2">
    <source>
        <dbReference type="EMBL" id="MCT2118516.1"/>
    </source>
</evidence>
<dbReference type="EMBL" id="JALXTC010000063">
    <property type="protein sequence ID" value="MCT2118516.1"/>
    <property type="molecule type" value="Genomic_DNA"/>
</dbReference>
<evidence type="ECO:0000313" key="3">
    <source>
        <dbReference type="EMBL" id="MEX6464856.1"/>
    </source>
</evidence>
<reference evidence="3" key="3">
    <citation type="submission" date="2024-07" db="EMBL/GenBank/DDBJ databases">
        <authorList>
            <person name="Wildschutte H."/>
        </authorList>
    </citation>
    <scope>NUCLEOTIDE SEQUENCE</scope>
    <source>
        <strain evidence="3">N60</strain>
    </source>
</reference>
<gene>
    <name evidence="3" type="ORF">AB6N35_10990</name>
    <name evidence="2" type="ORF">M3D93_12270</name>
</gene>
<feature type="compositionally biased region" description="Acidic residues" evidence="1">
    <location>
        <begin position="78"/>
        <end position="89"/>
    </location>
</feature>